<organism evidence="4 5">
    <name type="scientific">Seiridium unicorne</name>
    <dbReference type="NCBI Taxonomy" id="138068"/>
    <lineage>
        <taxon>Eukaryota</taxon>
        <taxon>Fungi</taxon>
        <taxon>Dikarya</taxon>
        <taxon>Ascomycota</taxon>
        <taxon>Pezizomycotina</taxon>
        <taxon>Sordariomycetes</taxon>
        <taxon>Xylariomycetidae</taxon>
        <taxon>Amphisphaeriales</taxon>
        <taxon>Sporocadaceae</taxon>
        <taxon>Seiridium</taxon>
    </lineage>
</organism>
<evidence type="ECO:0000313" key="4">
    <source>
        <dbReference type="EMBL" id="KAK9422623.1"/>
    </source>
</evidence>
<proteinExistence type="inferred from homology"/>
<evidence type="ECO:0000256" key="2">
    <source>
        <dbReference type="SAM" id="MobiDB-lite"/>
    </source>
</evidence>
<sequence length="213" mass="24278">MPVSLSPQDTEEDLLDSHKPGSSKTEYYRYMSYAPLSEEATRKARGLFMPGHADWGTFSILFSQPVCALQVLHKSGVFMWVQHKPYTLIVNAGQCLELLTGGLFKSTIHRVVTPPQDQKHCLRVGVFYFSRPNDDYTPEPFKSPVLKELASDKPLDPSVTYSTTEFLEAKRHGYLKPDFNFDKPREEGHEDPFREDDTFKLLEKPLVHKIAAA</sequence>
<keyword evidence="5" id="KW-1185">Reference proteome</keyword>
<evidence type="ECO:0000259" key="3">
    <source>
        <dbReference type="Pfam" id="PF03171"/>
    </source>
</evidence>
<dbReference type="InterPro" id="IPR044861">
    <property type="entry name" value="IPNS-like_FE2OG_OXY"/>
</dbReference>
<dbReference type="Gene3D" id="2.60.120.330">
    <property type="entry name" value="B-lactam Antibiotic, Isopenicillin N Synthase, Chain"/>
    <property type="match status" value="1"/>
</dbReference>
<feature type="domain" description="Isopenicillin N synthase-like Fe(2+) 2OG dioxygenase" evidence="3">
    <location>
        <begin position="48"/>
        <end position="132"/>
    </location>
</feature>
<evidence type="ECO:0000256" key="1">
    <source>
        <dbReference type="ARBA" id="ARBA00008056"/>
    </source>
</evidence>
<name>A0ABR2V7L4_9PEZI</name>
<reference evidence="4 5" key="1">
    <citation type="journal article" date="2024" name="J. Plant Pathol.">
        <title>Sequence and assembly of the genome of Seiridium unicorne, isolate CBS 538.82, causal agent of cypress canker disease.</title>
        <authorList>
            <person name="Scali E."/>
            <person name="Rocca G.D."/>
            <person name="Danti R."/>
            <person name="Garbelotto M."/>
            <person name="Barberini S."/>
            <person name="Baroncelli R."/>
            <person name="Emiliani G."/>
        </authorList>
    </citation>
    <scope>NUCLEOTIDE SEQUENCE [LARGE SCALE GENOMIC DNA]</scope>
    <source>
        <strain evidence="4 5">BM-138-508</strain>
    </source>
</reference>
<dbReference type="PANTHER" id="PTHR47990">
    <property type="entry name" value="2-OXOGLUTARATE (2OG) AND FE(II)-DEPENDENT OXYGENASE SUPERFAMILY PROTEIN-RELATED"/>
    <property type="match status" value="1"/>
</dbReference>
<dbReference type="EMBL" id="JARVKF010000112">
    <property type="protein sequence ID" value="KAK9422623.1"/>
    <property type="molecule type" value="Genomic_DNA"/>
</dbReference>
<dbReference type="SUPFAM" id="SSF51197">
    <property type="entry name" value="Clavaminate synthase-like"/>
    <property type="match status" value="1"/>
</dbReference>
<dbReference type="InterPro" id="IPR027443">
    <property type="entry name" value="IPNS-like_sf"/>
</dbReference>
<comment type="caution">
    <text evidence="4">The sequence shown here is derived from an EMBL/GenBank/DDBJ whole genome shotgun (WGS) entry which is preliminary data.</text>
</comment>
<gene>
    <name evidence="4" type="ORF">SUNI508_00486</name>
</gene>
<accession>A0ABR2V7L4</accession>
<evidence type="ECO:0000313" key="5">
    <source>
        <dbReference type="Proteomes" id="UP001408356"/>
    </source>
</evidence>
<dbReference type="InterPro" id="IPR050231">
    <property type="entry name" value="Iron_ascorbate_oxido_reductase"/>
</dbReference>
<protein>
    <submittedName>
        <fullName evidence="4">Clavaminate synthase-like protein</fullName>
    </submittedName>
</protein>
<comment type="similarity">
    <text evidence="1">Belongs to the iron/ascorbate-dependent oxidoreductase family.</text>
</comment>
<feature type="region of interest" description="Disordered" evidence="2">
    <location>
        <begin position="1"/>
        <end position="21"/>
    </location>
</feature>
<dbReference type="Proteomes" id="UP001408356">
    <property type="component" value="Unassembled WGS sequence"/>
</dbReference>
<dbReference type="Pfam" id="PF03171">
    <property type="entry name" value="2OG-FeII_Oxy"/>
    <property type="match status" value="1"/>
</dbReference>